<dbReference type="CDD" id="cd06558">
    <property type="entry name" value="crotonase-like"/>
    <property type="match status" value="1"/>
</dbReference>
<reference evidence="3" key="2">
    <citation type="submission" date="2009-10" db="EMBL/GenBank/DDBJ databases">
        <title>The genome sequence of Streptomyces pristinaespiralis strain ATCC 25486.</title>
        <authorList>
            <consortium name="The Broad Institute Genome Sequencing Platform"/>
            <consortium name="Broad Institute Microbial Sequencing Center"/>
            <person name="Fischbach M."/>
            <person name="Godfrey P."/>
            <person name="Ward D."/>
            <person name="Young S."/>
            <person name="Zeng Q."/>
            <person name="Koehrsen M."/>
            <person name="Alvarado L."/>
            <person name="Berlin A.M."/>
            <person name="Bochicchio J."/>
            <person name="Borenstein D."/>
            <person name="Chapman S.B."/>
            <person name="Chen Z."/>
            <person name="Engels R."/>
            <person name="Freedman E."/>
            <person name="Gellesch M."/>
            <person name="Goldberg J."/>
            <person name="Griggs A."/>
            <person name="Gujja S."/>
            <person name="Heilman E.R."/>
            <person name="Heiman D.I."/>
            <person name="Hepburn T.A."/>
            <person name="Howarth C."/>
            <person name="Jen D."/>
            <person name="Larson L."/>
            <person name="Lewis B."/>
            <person name="Mehta T."/>
            <person name="Park D."/>
            <person name="Pearson M."/>
            <person name="Richards J."/>
            <person name="Roberts A."/>
            <person name="Saif S."/>
            <person name="Shea T.D."/>
            <person name="Shenoy N."/>
            <person name="Sisk P."/>
            <person name="Stolte C."/>
            <person name="Sykes S.N."/>
            <person name="Thomson T."/>
            <person name="Walk T."/>
            <person name="White J."/>
            <person name="Yandava C."/>
            <person name="Straight P."/>
            <person name="Clardy J."/>
            <person name="Hung D."/>
            <person name="Kolter R."/>
            <person name="Mekalanos J."/>
            <person name="Walker S."/>
            <person name="Walsh C.T."/>
            <person name="Wieland-Brown L.C."/>
            <person name="Haas B."/>
            <person name="Nusbaum C."/>
            <person name="Birren B."/>
        </authorList>
    </citation>
    <scope>NUCLEOTIDE SEQUENCE [LARGE SCALE GENOMIC DNA]</scope>
    <source>
        <strain evidence="3">ATCC 25486 / DSM 40338 / CBS 914.69 / JCM 4507 / NBRC 13074 / NRRL 2958 / 5647</strain>
    </source>
</reference>
<evidence type="ECO:0000256" key="1">
    <source>
        <dbReference type="ARBA" id="ARBA00005254"/>
    </source>
</evidence>
<comment type="similarity">
    <text evidence="1">Belongs to the enoyl-CoA hydratase/isomerase family.</text>
</comment>
<reference evidence="3" key="1">
    <citation type="submission" date="2008-02" db="EMBL/GenBank/DDBJ databases">
        <authorList>
            <consortium name="The Broad Institute Genome Sequencing Platform"/>
            <person name="Fischbach M."/>
            <person name="Ward D."/>
            <person name="Young S."/>
            <person name="Jaffe D."/>
            <person name="Gnerre S."/>
            <person name="Berlin A."/>
            <person name="Heiman D."/>
            <person name="Hepburn T."/>
            <person name="Sykes S."/>
            <person name="Alvarado L."/>
            <person name="Kodira C.D."/>
            <person name="Straight P."/>
            <person name="Clardy J."/>
            <person name="Hung D."/>
            <person name="Kolter R."/>
            <person name="Mekalanos J."/>
            <person name="Walker S."/>
            <person name="Walsh C.T."/>
            <person name="Lander E."/>
            <person name="Galagan J."/>
            <person name="Nusbaum C."/>
            <person name="Birren B."/>
        </authorList>
    </citation>
    <scope>NUCLEOTIDE SEQUENCE [LARGE SCALE GENOMIC DNA]</scope>
    <source>
        <strain evidence="3">ATCC 25486 / DSM 40338 / CBS 914.69 / JCM 4507 / NBRC 13074 / NRRL 2958 / 5647</strain>
    </source>
</reference>
<dbReference type="PANTHER" id="PTHR42964:SF1">
    <property type="entry name" value="POLYKETIDE BIOSYNTHESIS ENOYL-COA HYDRATASE PKSH-RELATED"/>
    <property type="match status" value="1"/>
</dbReference>
<proteinExistence type="inferred from homology"/>
<dbReference type="Gene3D" id="3.90.226.10">
    <property type="entry name" value="2-enoyl-CoA Hydratase, Chain A, domain 1"/>
    <property type="match status" value="1"/>
</dbReference>
<gene>
    <name evidence="2" type="ORF">SSDG_07495</name>
</gene>
<sequence length="257" mass="27415">MARRSRPMTAVTLTRARGVIRARLDEPERRNAITPLLLDNLHAALDAAETDTGCRVLVLSASGDDFCAGTDLSGGVPDTLPDPGDTGELPYWRLLERLTATPVVTVALVDGHAHAGGVGLAAACDLVIAGPRARFRLTEALVGLVPAMAWPFVARRTGEQRAFTATLLAEDLDAAAAHACGLADQATDDAEGALRSTLVRLSRVDRSTTGALKTWRTRLFPRDEHLGTDAAHTFLTRLTDPHVHRLLGRVTAPERAA</sequence>
<accession>D6X7I7</accession>
<dbReference type="AlphaFoldDB" id="D6X7I7"/>
<protein>
    <submittedName>
        <fullName evidence="2">Predicted protein</fullName>
    </submittedName>
</protein>
<dbReference type="EMBL" id="CM000950">
    <property type="protein sequence ID" value="EFH32231.1"/>
    <property type="molecule type" value="Genomic_DNA"/>
</dbReference>
<dbReference type="Pfam" id="PF00378">
    <property type="entry name" value="ECH_1"/>
    <property type="match status" value="1"/>
</dbReference>
<name>D6X7I7_STRE2</name>
<organism evidence="2 3">
    <name type="scientific">Streptomyces pristinaespiralis (strain ATCC 25486 / DSM 40338 / CBS 914.69 / JCM 4507 / KCC S-0507 / NBRC 13074 / NRRL 2958 / 5647)</name>
    <dbReference type="NCBI Taxonomy" id="457429"/>
    <lineage>
        <taxon>Bacteria</taxon>
        <taxon>Bacillati</taxon>
        <taxon>Actinomycetota</taxon>
        <taxon>Actinomycetes</taxon>
        <taxon>Kitasatosporales</taxon>
        <taxon>Streptomycetaceae</taxon>
        <taxon>Streptomyces</taxon>
    </lineage>
</organism>
<dbReference type="Proteomes" id="UP000002805">
    <property type="component" value="Chromosome"/>
</dbReference>
<dbReference type="eggNOG" id="COG1024">
    <property type="taxonomic scope" value="Bacteria"/>
</dbReference>
<dbReference type="GO" id="GO:0003824">
    <property type="term" value="F:catalytic activity"/>
    <property type="evidence" value="ECO:0007669"/>
    <property type="project" value="UniProtKB-ARBA"/>
</dbReference>
<dbReference type="InterPro" id="IPR001753">
    <property type="entry name" value="Enoyl-CoA_hydra/iso"/>
</dbReference>
<dbReference type="InterPro" id="IPR029045">
    <property type="entry name" value="ClpP/crotonase-like_dom_sf"/>
</dbReference>
<dbReference type="PANTHER" id="PTHR42964">
    <property type="entry name" value="ENOYL-COA HYDRATASE"/>
    <property type="match status" value="1"/>
</dbReference>
<keyword evidence="3" id="KW-1185">Reference proteome</keyword>
<dbReference type="InterPro" id="IPR051683">
    <property type="entry name" value="Enoyl-CoA_Hydratase/Isomerase"/>
</dbReference>
<dbReference type="SUPFAM" id="SSF52096">
    <property type="entry name" value="ClpP/crotonase"/>
    <property type="match status" value="1"/>
</dbReference>
<evidence type="ECO:0000313" key="2">
    <source>
        <dbReference type="EMBL" id="EFH32231.1"/>
    </source>
</evidence>
<evidence type="ECO:0000313" key="3">
    <source>
        <dbReference type="Proteomes" id="UP000002805"/>
    </source>
</evidence>
<dbReference type="HOGENOM" id="CLU_009834_7_3_11"/>